<feature type="domain" description="Histone deacetylase complex subunit SAP30 Sin3 binding" evidence="13">
    <location>
        <begin position="153"/>
        <end position="205"/>
    </location>
</feature>
<dbReference type="VEuPathDB" id="VectorBase:SSCA005276"/>
<name>A0A131ZTB0_SARSC</name>
<gene>
    <name evidence="15" type="ORF">QR98_0004220</name>
    <name evidence="14" type="ORF">SSS_2351</name>
</gene>
<evidence type="ECO:0000256" key="2">
    <source>
        <dbReference type="ARBA" id="ARBA00006283"/>
    </source>
</evidence>
<dbReference type="InterPro" id="IPR038291">
    <property type="entry name" value="SAP30_C_sf"/>
</dbReference>
<keyword evidence="10" id="KW-0539">Nucleus</keyword>
<keyword evidence="17" id="KW-1185">Reference proteome</keyword>
<keyword evidence="8" id="KW-0238">DNA-binding</keyword>
<evidence type="ECO:0000256" key="1">
    <source>
        <dbReference type="ARBA" id="ARBA00004123"/>
    </source>
</evidence>
<dbReference type="InterPro" id="IPR025718">
    <property type="entry name" value="SAP30_Sin3-bd"/>
</dbReference>
<dbReference type="AlphaFoldDB" id="A0A131ZTB0"/>
<dbReference type="GO" id="GO:0003712">
    <property type="term" value="F:transcription coregulator activity"/>
    <property type="evidence" value="ECO:0007669"/>
    <property type="project" value="TreeGrafter"/>
</dbReference>
<evidence type="ECO:0000256" key="10">
    <source>
        <dbReference type="ARBA" id="ARBA00023242"/>
    </source>
</evidence>
<reference evidence="17" key="2">
    <citation type="journal article" date="2020" name="PLoS Negl. Trop. Dis.">
        <title>High-quality nuclear genome for Sarcoptes scabiei-A critical resource for a neglected parasite.</title>
        <authorList>
            <person name="Korhonen P.K."/>
            <person name="Gasser R.B."/>
            <person name="Ma G."/>
            <person name="Wang T."/>
            <person name="Stroehlein A.J."/>
            <person name="Young N.D."/>
            <person name="Ang C.S."/>
            <person name="Fernando D.D."/>
            <person name="Lu H.C."/>
            <person name="Taylor S."/>
            <person name="Reynolds S.L."/>
            <person name="Mofiz E."/>
            <person name="Najaraj S.H."/>
            <person name="Gowda H."/>
            <person name="Madugundu A."/>
            <person name="Renuse S."/>
            <person name="Holt D."/>
            <person name="Pandey A."/>
            <person name="Papenfuss A.T."/>
            <person name="Fischer K."/>
        </authorList>
    </citation>
    <scope>NUCLEOTIDE SEQUENCE [LARGE SCALE GENOMIC DNA]</scope>
</reference>
<dbReference type="GO" id="GO:0000118">
    <property type="term" value="C:histone deacetylase complex"/>
    <property type="evidence" value="ECO:0007669"/>
    <property type="project" value="TreeGrafter"/>
</dbReference>
<keyword evidence="9" id="KW-0804">Transcription</keyword>
<comment type="subcellular location">
    <subcellularLocation>
        <location evidence="1">Nucleus</location>
    </subcellularLocation>
</comment>
<dbReference type="Proteomes" id="UP000616769">
    <property type="component" value="Unassembled WGS sequence"/>
</dbReference>
<dbReference type="InterPro" id="IPR024145">
    <property type="entry name" value="His_deAcase_SAP30/SAP30L"/>
</dbReference>
<evidence type="ECO:0000256" key="9">
    <source>
        <dbReference type="ARBA" id="ARBA00023163"/>
    </source>
</evidence>
<dbReference type="GO" id="GO:0006355">
    <property type="term" value="P:regulation of DNA-templated transcription"/>
    <property type="evidence" value="ECO:0007669"/>
    <property type="project" value="TreeGrafter"/>
</dbReference>
<proteinExistence type="inferred from homology"/>
<dbReference type="Proteomes" id="UP000070412">
    <property type="component" value="Unassembled WGS sequence"/>
</dbReference>
<evidence type="ECO:0000256" key="11">
    <source>
        <dbReference type="SAM" id="MobiDB-lite"/>
    </source>
</evidence>
<reference evidence="14" key="3">
    <citation type="submission" date="2020-01" db="EMBL/GenBank/DDBJ databases">
        <authorList>
            <person name="Korhonen P.K.K."/>
            <person name="Guangxu M.G."/>
            <person name="Wang T.W."/>
            <person name="Stroehlein A.J.S."/>
            <person name="Young N.D."/>
            <person name="Ang C.-S.A."/>
            <person name="Fernando D.W.F."/>
            <person name="Lu H.L."/>
            <person name="Taylor S.T."/>
            <person name="Ehtesham M.E.M."/>
            <person name="Najaraj S.H.N."/>
            <person name="Harsha G.H.G."/>
            <person name="Madugundu A.M."/>
            <person name="Renuse S.R."/>
            <person name="Holt D.H."/>
            <person name="Pandey A.P."/>
            <person name="Papenfuss A.P."/>
            <person name="Gasser R.B.G."/>
            <person name="Fischer K.F."/>
        </authorList>
    </citation>
    <scope>NUCLEOTIDE SEQUENCE</scope>
    <source>
        <strain evidence="14">SSS_KF_BRIS2020</strain>
    </source>
</reference>
<evidence type="ECO:0000313" key="17">
    <source>
        <dbReference type="Proteomes" id="UP000070412"/>
    </source>
</evidence>
<dbReference type="EnsemblMetazoa" id="SSS_2351s_mrna">
    <property type="protein sequence ID" value="KAF7489550.1"/>
    <property type="gene ID" value="SSS_2351"/>
</dbReference>
<evidence type="ECO:0000256" key="7">
    <source>
        <dbReference type="ARBA" id="ARBA00023015"/>
    </source>
</evidence>
<organism evidence="15 18">
    <name type="scientific">Sarcoptes scabiei</name>
    <name type="common">Itch mite</name>
    <name type="synonym">Acarus scabiei</name>
    <dbReference type="NCBI Taxonomy" id="52283"/>
    <lineage>
        <taxon>Eukaryota</taxon>
        <taxon>Metazoa</taxon>
        <taxon>Ecdysozoa</taxon>
        <taxon>Arthropoda</taxon>
        <taxon>Chelicerata</taxon>
        <taxon>Arachnida</taxon>
        <taxon>Acari</taxon>
        <taxon>Acariformes</taxon>
        <taxon>Sarcoptiformes</taxon>
        <taxon>Astigmata</taxon>
        <taxon>Psoroptidia</taxon>
        <taxon>Sarcoptoidea</taxon>
        <taxon>Sarcoptidae</taxon>
        <taxon>Sarcoptinae</taxon>
        <taxon>Sarcoptes</taxon>
    </lineage>
</organism>
<accession>A0A131ZTB0</accession>
<feature type="compositionally biased region" description="Basic residues" evidence="11">
    <location>
        <begin position="118"/>
        <end position="140"/>
    </location>
</feature>
<feature type="domain" description="Histone deacetylase complex subunit SAP30 zinc-finger" evidence="12">
    <location>
        <begin position="19"/>
        <end position="88"/>
    </location>
</feature>
<evidence type="ECO:0000313" key="14">
    <source>
        <dbReference type="EMBL" id="KAF7489550.1"/>
    </source>
</evidence>
<dbReference type="Gene3D" id="3.40.1800.30">
    <property type="match status" value="1"/>
</dbReference>
<evidence type="ECO:0000313" key="16">
    <source>
        <dbReference type="EnsemblMetazoa" id="KAF7489550.1"/>
    </source>
</evidence>
<dbReference type="PANTHER" id="PTHR13286:SF6">
    <property type="entry name" value="HISTONE DEACETYLASE COMPLEX SUBUNIT SAP30L-RELATED"/>
    <property type="match status" value="1"/>
</dbReference>
<keyword evidence="4" id="KW-0479">Metal-binding</keyword>
<reference evidence="16" key="4">
    <citation type="submission" date="2022-06" db="UniProtKB">
        <authorList>
            <consortium name="EnsemblMetazoa"/>
        </authorList>
    </citation>
    <scope>IDENTIFICATION</scope>
</reference>
<dbReference type="EMBL" id="JXLN01000710">
    <property type="protein sequence ID" value="KPL99657.1"/>
    <property type="molecule type" value="Genomic_DNA"/>
</dbReference>
<dbReference type="EMBL" id="WVUK01000064">
    <property type="protein sequence ID" value="KAF7489550.1"/>
    <property type="molecule type" value="Genomic_DNA"/>
</dbReference>
<evidence type="ECO:0000256" key="4">
    <source>
        <dbReference type="ARBA" id="ARBA00022723"/>
    </source>
</evidence>
<evidence type="ECO:0000259" key="12">
    <source>
        <dbReference type="Pfam" id="PF13866"/>
    </source>
</evidence>
<dbReference type="OrthoDB" id="510958at2759"/>
<protein>
    <submittedName>
        <fullName evidence="14">Histone deacetylase complex subunit SAP30L</fullName>
    </submittedName>
    <submittedName>
        <fullName evidence="15">Sap30-like protein</fullName>
    </submittedName>
</protein>
<evidence type="ECO:0000259" key="13">
    <source>
        <dbReference type="Pfam" id="PF13867"/>
    </source>
</evidence>
<dbReference type="GO" id="GO:0003677">
    <property type="term" value="F:DNA binding"/>
    <property type="evidence" value="ECO:0007669"/>
    <property type="project" value="UniProtKB-KW"/>
</dbReference>
<keyword evidence="7" id="KW-0805">Transcription regulation</keyword>
<dbReference type="PANTHER" id="PTHR13286">
    <property type="entry name" value="SAP30"/>
    <property type="match status" value="1"/>
</dbReference>
<reference evidence="15 18" key="1">
    <citation type="journal article" date="2015" name="Parasit. Vectors">
        <title>Draft genome of the scabies mite.</title>
        <authorList>
            <person name="Rider S.D.Jr."/>
            <person name="Morgan M.S."/>
            <person name="Arlian L.G."/>
        </authorList>
    </citation>
    <scope>NUCLEOTIDE SEQUENCE [LARGE SCALE GENOMIC DNA]</scope>
    <source>
        <strain evidence="15">Arlian Lab</strain>
    </source>
</reference>
<comment type="similarity">
    <text evidence="2">Belongs to the SAP30 family.</text>
</comment>
<evidence type="ECO:0000313" key="18">
    <source>
        <dbReference type="Proteomes" id="UP000616769"/>
    </source>
</evidence>
<feature type="compositionally biased region" description="Low complexity" evidence="11">
    <location>
        <begin position="108"/>
        <end position="117"/>
    </location>
</feature>
<evidence type="ECO:0000313" key="15">
    <source>
        <dbReference type="EMBL" id="KPL99657.1"/>
    </source>
</evidence>
<dbReference type="Pfam" id="PF13866">
    <property type="entry name" value="zf-SAP30"/>
    <property type="match status" value="1"/>
</dbReference>
<evidence type="ECO:0000256" key="8">
    <source>
        <dbReference type="ARBA" id="ARBA00023125"/>
    </source>
</evidence>
<keyword evidence="6" id="KW-0862">Zinc</keyword>
<dbReference type="Pfam" id="PF13867">
    <property type="entry name" value="SAP30_Sin3_bdg"/>
    <property type="match status" value="1"/>
</dbReference>
<dbReference type="OMA" id="SCEDENG"/>
<keyword evidence="5" id="KW-0863">Zinc-finger</keyword>
<sequence>MNSSVNSSGGGGSIGQHSTSLCCLIENGQKCTREAGNASYSKRIEKQVAQRKLQLSVDSRTSHTYICEHHKQIIQSIRTNGRRKRHDDGIGVDDDLFSINDLNGMNDSPSNDLSSSNHHNHHSASSNHHNHHRTSHHHSKLDRDNLMTDFNNLSVNTLRKYKRFYRLPIKHGVNKNQLADEIAKHFLTLPVNEREIINQFICRLKHDFSSSESNSNDHKNE</sequence>
<dbReference type="InterPro" id="IPR025717">
    <property type="entry name" value="SAP30_zn-finger"/>
</dbReference>
<evidence type="ECO:0000256" key="3">
    <source>
        <dbReference type="ARBA" id="ARBA00022491"/>
    </source>
</evidence>
<evidence type="ECO:0000256" key="5">
    <source>
        <dbReference type="ARBA" id="ARBA00022771"/>
    </source>
</evidence>
<dbReference type="GO" id="GO:0008270">
    <property type="term" value="F:zinc ion binding"/>
    <property type="evidence" value="ECO:0007669"/>
    <property type="project" value="UniProtKB-KW"/>
</dbReference>
<dbReference type="Gene3D" id="6.10.160.20">
    <property type="match status" value="1"/>
</dbReference>
<feature type="region of interest" description="Disordered" evidence="11">
    <location>
        <begin position="101"/>
        <end position="143"/>
    </location>
</feature>
<keyword evidence="3" id="KW-0678">Repressor</keyword>
<evidence type="ECO:0000256" key="6">
    <source>
        <dbReference type="ARBA" id="ARBA00022833"/>
    </source>
</evidence>